<dbReference type="AlphaFoldDB" id="A0A512NP24"/>
<dbReference type="InterPro" id="IPR002477">
    <property type="entry name" value="Peptidoglycan-bd-like"/>
</dbReference>
<evidence type="ECO:0000259" key="2">
    <source>
        <dbReference type="Pfam" id="PF01471"/>
    </source>
</evidence>
<sequence length="322" mass="34308">MNKSQDDRRRAMWRNVLPCVTIAAGLVLSQAAHAAGYNPVTQQAQSKLAALGHDPGPLDGIPGGLTKAGVLAFQKKSGLPETGVLDAATLEKLGVGTSVDKANAVVDWIPVPTQGDLDKLVAKPVNSPSAPYTDYRPNAPAANLDLPGAAILAAMNASADVFGSRPAGQPKHTDEGFKYLAGCLKTGFAPTHWSDITIHYYCMMSKPRACYTYALSGKSTGAKLPRPKAYQGCASGVLPNGNDFAFVAKTQPLVFQYVMFGQTHAFNHEQEQAIINAFYGVKNAADRNECRLKRPLRTEDPTDGTHCLVNKNMNAILVGKGD</sequence>
<evidence type="ECO:0000313" key="4">
    <source>
        <dbReference type="Proteomes" id="UP000321058"/>
    </source>
</evidence>
<protein>
    <recommendedName>
        <fullName evidence="2">Peptidoglycan binding-like domain-containing protein</fullName>
    </recommendedName>
</protein>
<proteinExistence type="predicted"/>
<dbReference type="SUPFAM" id="SSF47090">
    <property type="entry name" value="PGBD-like"/>
    <property type="match status" value="1"/>
</dbReference>
<feature type="signal peptide" evidence="1">
    <location>
        <begin position="1"/>
        <end position="34"/>
    </location>
</feature>
<feature type="domain" description="Peptidoglycan binding-like" evidence="2">
    <location>
        <begin position="42"/>
        <end position="93"/>
    </location>
</feature>
<accession>A0A512NP24</accession>
<keyword evidence="1" id="KW-0732">Signal</keyword>
<evidence type="ECO:0000256" key="1">
    <source>
        <dbReference type="SAM" id="SignalP"/>
    </source>
</evidence>
<feature type="chain" id="PRO_5021939708" description="Peptidoglycan binding-like domain-containing protein" evidence="1">
    <location>
        <begin position="35"/>
        <end position="322"/>
    </location>
</feature>
<gene>
    <name evidence="3" type="ORF">RSO01_78560</name>
</gene>
<evidence type="ECO:0000313" key="3">
    <source>
        <dbReference type="EMBL" id="GEP60690.1"/>
    </source>
</evidence>
<reference evidence="3 4" key="1">
    <citation type="submission" date="2019-07" db="EMBL/GenBank/DDBJ databases">
        <title>Whole genome shotgun sequence of Reyranella soli NBRC 108950.</title>
        <authorList>
            <person name="Hosoyama A."/>
            <person name="Uohara A."/>
            <person name="Ohji S."/>
            <person name="Ichikawa N."/>
        </authorList>
    </citation>
    <scope>NUCLEOTIDE SEQUENCE [LARGE SCALE GENOMIC DNA]</scope>
    <source>
        <strain evidence="3 4">NBRC 108950</strain>
    </source>
</reference>
<dbReference type="InterPro" id="IPR036366">
    <property type="entry name" value="PGBDSf"/>
</dbReference>
<dbReference type="Gene3D" id="1.10.101.10">
    <property type="entry name" value="PGBD-like superfamily/PGBD"/>
    <property type="match status" value="1"/>
</dbReference>
<dbReference type="RefSeq" id="WP_170303703.1">
    <property type="nucleotide sequence ID" value="NZ_BKAJ01000176.1"/>
</dbReference>
<dbReference type="InterPro" id="IPR036365">
    <property type="entry name" value="PGBD-like_sf"/>
</dbReference>
<organism evidence="3 4">
    <name type="scientific">Reyranella soli</name>
    <dbReference type="NCBI Taxonomy" id="1230389"/>
    <lineage>
        <taxon>Bacteria</taxon>
        <taxon>Pseudomonadati</taxon>
        <taxon>Pseudomonadota</taxon>
        <taxon>Alphaproteobacteria</taxon>
        <taxon>Hyphomicrobiales</taxon>
        <taxon>Reyranellaceae</taxon>
        <taxon>Reyranella</taxon>
    </lineage>
</organism>
<dbReference type="Pfam" id="PF01471">
    <property type="entry name" value="PG_binding_1"/>
    <property type="match status" value="1"/>
</dbReference>
<comment type="caution">
    <text evidence="3">The sequence shown here is derived from an EMBL/GenBank/DDBJ whole genome shotgun (WGS) entry which is preliminary data.</text>
</comment>
<keyword evidence="4" id="KW-1185">Reference proteome</keyword>
<dbReference type="EMBL" id="BKAJ01000176">
    <property type="protein sequence ID" value="GEP60690.1"/>
    <property type="molecule type" value="Genomic_DNA"/>
</dbReference>
<name>A0A512NP24_9HYPH</name>
<dbReference type="Proteomes" id="UP000321058">
    <property type="component" value="Unassembled WGS sequence"/>
</dbReference>